<comment type="caution">
    <text evidence="1">The sequence shown here is derived from an EMBL/GenBank/DDBJ whole genome shotgun (WGS) entry which is preliminary data.</text>
</comment>
<accession>A0AAE1TWA2</accession>
<dbReference type="Proteomes" id="UP001292094">
    <property type="component" value="Unassembled WGS sequence"/>
</dbReference>
<name>A0AAE1TWA2_9EUCA</name>
<dbReference type="AlphaFoldDB" id="A0AAE1TWA2"/>
<dbReference type="EMBL" id="JAWZYT010002957">
    <property type="protein sequence ID" value="KAK4300963.1"/>
    <property type="molecule type" value="Genomic_DNA"/>
</dbReference>
<proteinExistence type="predicted"/>
<keyword evidence="2" id="KW-1185">Reference proteome</keyword>
<evidence type="ECO:0000313" key="1">
    <source>
        <dbReference type="EMBL" id="KAK4300963.1"/>
    </source>
</evidence>
<protein>
    <submittedName>
        <fullName evidence="1">Uncharacterized protein</fullName>
    </submittedName>
</protein>
<gene>
    <name evidence="1" type="ORF">Pmani_026868</name>
</gene>
<sequence length="68" mass="7457">MSYDGVRSRPHDWSVYSISPGPCTQSPGPCTQSLLDPTLNLLDPALNIKTHEKRVLPGADLRKGRGVR</sequence>
<reference evidence="1" key="1">
    <citation type="submission" date="2023-11" db="EMBL/GenBank/DDBJ databases">
        <title>Genome assemblies of two species of porcelain crab, Petrolisthes cinctipes and Petrolisthes manimaculis (Anomura: Porcellanidae).</title>
        <authorList>
            <person name="Angst P."/>
        </authorList>
    </citation>
    <scope>NUCLEOTIDE SEQUENCE</scope>
    <source>
        <strain evidence="1">PB745_02</strain>
        <tissue evidence="1">Gill</tissue>
    </source>
</reference>
<organism evidence="1 2">
    <name type="scientific">Petrolisthes manimaculis</name>
    <dbReference type="NCBI Taxonomy" id="1843537"/>
    <lineage>
        <taxon>Eukaryota</taxon>
        <taxon>Metazoa</taxon>
        <taxon>Ecdysozoa</taxon>
        <taxon>Arthropoda</taxon>
        <taxon>Crustacea</taxon>
        <taxon>Multicrustacea</taxon>
        <taxon>Malacostraca</taxon>
        <taxon>Eumalacostraca</taxon>
        <taxon>Eucarida</taxon>
        <taxon>Decapoda</taxon>
        <taxon>Pleocyemata</taxon>
        <taxon>Anomura</taxon>
        <taxon>Galatheoidea</taxon>
        <taxon>Porcellanidae</taxon>
        <taxon>Petrolisthes</taxon>
    </lineage>
</organism>
<evidence type="ECO:0000313" key="2">
    <source>
        <dbReference type="Proteomes" id="UP001292094"/>
    </source>
</evidence>